<gene>
    <name evidence="7" type="primary">sol</name>
    <name evidence="7" type="ORF">SNAT2548_LOCUS30765</name>
</gene>
<dbReference type="SUPFAM" id="SSF54001">
    <property type="entry name" value="Cysteine proteinases"/>
    <property type="match status" value="1"/>
</dbReference>
<dbReference type="PRINTS" id="PR00704">
    <property type="entry name" value="CALPAIN"/>
</dbReference>
<evidence type="ECO:0000259" key="5">
    <source>
        <dbReference type="PROSITE" id="PS50158"/>
    </source>
</evidence>
<dbReference type="GO" id="GO:0008270">
    <property type="term" value="F:zinc ion binding"/>
    <property type="evidence" value="ECO:0007669"/>
    <property type="project" value="UniProtKB-KW"/>
</dbReference>
<feature type="domain" description="CCHC-type" evidence="5">
    <location>
        <begin position="506"/>
        <end position="521"/>
    </location>
</feature>
<dbReference type="PROSITE" id="PS50330">
    <property type="entry name" value="UIM"/>
    <property type="match status" value="1"/>
</dbReference>
<dbReference type="InterPro" id="IPR003903">
    <property type="entry name" value="UIM_dom"/>
</dbReference>
<dbReference type="InterPro" id="IPR038765">
    <property type="entry name" value="Papain-like_cys_pep_sf"/>
</dbReference>
<evidence type="ECO:0000256" key="1">
    <source>
        <dbReference type="PIRSR" id="PIRSR622684-1"/>
    </source>
</evidence>
<dbReference type="AlphaFoldDB" id="A0A812TRJ8"/>
<dbReference type="InterPro" id="IPR022684">
    <property type="entry name" value="Calpain_cysteine_protease"/>
</dbReference>
<dbReference type="Pfam" id="PF02809">
    <property type="entry name" value="UIM"/>
    <property type="match status" value="2"/>
</dbReference>
<name>A0A812TRJ8_9DINO</name>
<dbReference type="SMART" id="SM00230">
    <property type="entry name" value="CysPc"/>
    <property type="match status" value="1"/>
</dbReference>
<sequence length="899" mass="95758">MITNMGAVGDCWFLSALAVVAERPDLVLRLFRGETATQRSGRYEVQLFLDGKWTSVVVDDQLPCVGAANQRRPDGSGLVFSRAKDSQLWVPVLEKAYAKAHGSYKAISGGSVAEALQDLTGAPCESIDLEAVESPGELWEQLVSYHLMGLPMGCGTAGHPELAEVGLVGYHAYSILDLQEVDHRDVPEPLRCGGSEPIQLLKLRNPHGMGEWNGEWSDNSVLWTELLETRLGRSGSDDGTFWMDFMHFLMAFQVVDVCFAHPSWNSRSFQNSFCAKTDETRLCRFAYFLELADATSLCMSAIQPTKRGTFARDDRKRFYQPGDVSLLLVELQAQSECGCLIAGRLGGSSARSTLQVDLPAGKFLLCPLVLGPGPLGLDVSGPEASAWTFRLHCSHPVSVQPASGRFAAALERTAAAALRSAALPGARGLGPKESVSVKEVQTGIFLIQKRFDGVALLSIAHMRSGHGGGGKPLLLQVVGKAMWARGATGLLTAKRVPPALEQKLPCQLCAQSGHASRNCPNSRRRPRYVRWSKDLAPWQLFEVDLQLEPGKLALCMALVASSEQGTVGFVATVDGRKNGGGYAAAAGRNVGPFASTVDWDEEEIRRCSELNATASSEEEQIARAIALSLAEQQGQEPGLAVDLAEDVALQAALVASMGGGAAPATQADSDGQPKASTKAESQRGKARAKAANAPADAEVAEAIAALARGRPGGSVSVNELNQDAGCKKVLKPLQKKHGVKLGKAWLEKFPSILSLSEEGSSIVVRAKTCKWPSTEWTPTDPMRNLAHGSFLALGRGQLKGRGFQVVAKAWSQDPAITIFTQVGSVEIDRMTDAQGDVIAASDKTAAAVAPSGAVPNASALWVKQGVDMALVTCVVLAVQKLGASAPSRGWTSQLLPARR</sequence>
<protein>
    <submittedName>
        <fullName evidence="7">Sol protein</fullName>
    </submittedName>
</protein>
<feature type="domain" description="Calpain catalytic" evidence="6">
    <location>
        <begin position="5"/>
        <end position="261"/>
    </location>
</feature>
<keyword evidence="3" id="KW-0645">Protease</keyword>
<keyword evidence="2" id="KW-0479">Metal-binding</keyword>
<dbReference type="Pfam" id="PF00648">
    <property type="entry name" value="Peptidase_C2"/>
    <property type="match status" value="1"/>
</dbReference>
<feature type="compositionally biased region" description="Polar residues" evidence="4">
    <location>
        <begin position="666"/>
        <end position="679"/>
    </location>
</feature>
<dbReference type="EMBL" id="CAJNDS010002623">
    <property type="protein sequence ID" value="CAE7548171.1"/>
    <property type="molecule type" value="Genomic_DNA"/>
</dbReference>
<evidence type="ECO:0000256" key="4">
    <source>
        <dbReference type="SAM" id="MobiDB-lite"/>
    </source>
</evidence>
<keyword evidence="2" id="KW-0863">Zinc-finger</keyword>
<dbReference type="PROSITE" id="PS50158">
    <property type="entry name" value="ZF_CCHC"/>
    <property type="match status" value="1"/>
</dbReference>
<keyword evidence="8" id="KW-1185">Reference proteome</keyword>
<proteinExistence type="predicted"/>
<evidence type="ECO:0000313" key="7">
    <source>
        <dbReference type="EMBL" id="CAE7548171.1"/>
    </source>
</evidence>
<dbReference type="PANTHER" id="PTHR10183:SF382">
    <property type="entry name" value="CALPAIN-15"/>
    <property type="match status" value="1"/>
</dbReference>
<dbReference type="PANTHER" id="PTHR10183">
    <property type="entry name" value="CALPAIN"/>
    <property type="match status" value="1"/>
</dbReference>
<reference evidence="7" key="1">
    <citation type="submission" date="2021-02" db="EMBL/GenBank/DDBJ databases">
        <authorList>
            <person name="Dougan E. K."/>
            <person name="Rhodes N."/>
            <person name="Thang M."/>
            <person name="Chan C."/>
        </authorList>
    </citation>
    <scope>NUCLEOTIDE SEQUENCE</scope>
</reference>
<dbReference type="GO" id="GO:0006508">
    <property type="term" value="P:proteolysis"/>
    <property type="evidence" value="ECO:0007669"/>
    <property type="project" value="UniProtKB-KW"/>
</dbReference>
<evidence type="ECO:0000313" key="8">
    <source>
        <dbReference type="Proteomes" id="UP000604046"/>
    </source>
</evidence>
<dbReference type="Gene3D" id="3.90.70.10">
    <property type="entry name" value="Cysteine proteinases"/>
    <property type="match status" value="1"/>
</dbReference>
<feature type="active site" evidence="1 3">
    <location>
        <position position="171"/>
    </location>
</feature>
<dbReference type="GO" id="GO:0003676">
    <property type="term" value="F:nucleic acid binding"/>
    <property type="evidence" value="ECO:0007669"/>
    <property type="project" value="InterPro"/>
</dbReference>
<keyword evidence="2" id="KW-0862">Zinc</keyword>
<evidence type="ECO:0000259" key="6">
    <source>
        <dbReference type="PROSITE" id="PS50203"/>
    </source>
</evidence>
<feature type="active site" evidence="1 3">
    <location>
        <position position="11"/>
    </location>
</feature>
<dbReference type="Proteomes" id="UP000604046">
    <property type="component" value="Unassembled WGS sequence"/>
</dbReference>
<keyword evidence="3" id="KW-0788">Thiol protease</keyword>
<dbReference type="InterPro" id="IPR001300">
    <property type="entry name" value="Peptidase_C2_calpain_cat"/>
</dbReference>
<dbReference type="GO" id="GO:0005737">
    <property type="term" value="C:cytoplasm"/>
    <property type="evidence" value="ECO:0007669"/>
    <property type="project" value="TreeGrafter"/>
</dbReference>
<dbReference type="PROSITE" id="PS50203">
    <property type="entry name" value="CALPAIN_CAT"/>
    <property type="match status" value="1"/>
</dbReference>
<evidence type="ECO:0000256" key="3">
    <source>
        <dbReference type="PROSITE-ProRule" id="PRU00239"/>
    </source>
</evidence>
<dbReference type="CDD" id="cd00044">
    <property type="entry name" value="CysPc"/>
    <property type="match status" value="1"/>
</dbReference>
<accession>A0A812TRJ8</accession>
<dbReference type="InterPro" id="IPR001878">
    <property type="entry name" value="Znf_CCHC"/>
</dbReference>
<dbReference type="OrthoDB" id="427670at2759"/>
<organism evidence="7 8">
    <name type="scientific">Symbiodinium natans</name>
    <dbReference type="NCBI Taxonomy" id="878477"/>
    <lineage>
        <taxon>Eukaryota</taxon>
        <taxon>Sar</taxon>
        <taxon>Alveolata</taxon>
        <taxon>Dinophyceae</taxon>
        <taxon>Suessiales</taxon>
        <taxon>Symbiodiniaceae</taxon>
        <taxon>Symbiodinium</taxon>
    </lineage>
</organism>
<feature type="region of interest" description="Disordered" evidence="4">
    <location>
        <begin position="660"/>
        <end position="694"/>
    </location>
</feature>
<comment type="caution">
    <text evidence="7">The sequence shown here is derived from an EMBL/GenBank/DDBJ whole genome shotgun (WGS) entry which is preliminary data.</text>
</comment>
<keyword evidence="3" id="KW-0378">Hydrolase</keyword>
<evidence type="ECO:0000256" key="2">
    <source>
        <dbReference type="PROSITE-ProRule" id="PRU00047"/>
    </source>
</evidence>
<dbReference type="GO" id="GO:0004198">
    <property type="term" value="F:calcium-dependent cysteine-type endopeptidase activity"/>
    <property type="evidence" value="ECO:0007669"/>
    <property type="project" value="InterPro"/>
</dbReference>
<feature type="active site" evidence="1 3">
    <location>
        <position position="205"/>
    </location>
</feature>